<comment type="caution">
    <text evidence="1">The sequence shown here is derived from an EMBL/GenBank/DDBJ whole genome shotgun (WGS) entry which is preliminary data.</text>
</comment>
<reference evidence="1" key="1">
    <citation type="submission" date="2018-04" db="EMBL/GenBank/DDBJ databases">
        <title>Whole genome sequencing of Hypsizygus marmoreus.</title>
        <authorList>
            <person name="Choi I.-G."/>
            <person name="Min B."/>
            <person name="Kim J.-G."/>
            <person name="Kim S."/>
            <person name="Oh Y.-L."/>
            <person name="Kong W.-S."/>
            <person name="Park H."/>
            <person name="Jeong J."/>
            <person name="Song E.-S."/>
        </authorList>
    </citation>
    <scope>NUCLEOTIDE SEQUENCE [LARGE SCALE GENOMIC DNA]</scope>
    <source>
        <strain evidence="1">51987-8</strain>
    </source>
</reference>
<proteinExistence type="predicted"/>
<organism evidence="1 2">
    <name type="scientific">Hypsizygus marmoreus</name>
    <name type="common">White beech mushroom</name>
    <name type="synonym">Agaricus marmoreus</name>
    <dbReference type="NCBI Taxonomy" id="39966"/>
    <lineage>
        <taxon>Eukaryota</taxon>
        <taxon>Fungi</taxon>
        <taxon>Dikarya</taxon>
        <taxon>Basidiomycota</taxon>
        <taxon>Agaricomycotina</taxon>
        <taxon>Agaricomycetes</taxon>
        <taxon>Agaricomycetidae</taxon>
        <taxon>Agaricales</taxon>
        <taxon>Tricholomatineae</taxon>
        <taxon>Lyophyllaceae</taxon>
        <taxon>Hypsizygus</taxon>
    </lineage>
</organism>
<accession>A0A369K5E8</accession>
<name>A0A369K5E8_HYPMA</name>
<dbReference type="Proteomes" id="UP000076154">
    <property type="component" value="Unassembled WGS sequence"/>
</dbReference>
<dbReference type="AlphaFoldDB" id="A0A369K5E8"/>
<sequence length="102" mass="11325">MFTYPTQDQRRHCYYALMHLCTTHRFRHSYTQHGDRLKLKAMPSGSTSHHDAVNGLPALVLPPLGAFHGVSPSAIKPPPPPPAFRPTICAGSVCHRFATMSF</sequence>
<evidence type="ECO:0000313" key="2">
    <source>
        <dbReference type="Proteomes" id="UP000076154"/>
    </source>
</evidence>
<dbReference type="InParanoid" id="A0A369K5E8"/>
<keyword evidence="2" id="KW-1185">Reference proteome</keyword>
<protein>
    <submittedName>
        <fullName evidence="1">Uncharacterized protein</fullName>
    </submittedName>
</protein>
<gene>
    <name evidence="1" type="ORF">Hypma_002271</name>
</gene>
<dbReference type="EMBL" id="LUEZ02000013">
    <property type="protein sequence ID" value="RDB27885.1"/>
    <property type="molecule type" value="Genomic_DNA"/>
</dbReference>
<evidence type="ECO:0000313" key="1">
    <source>
        <dbReference type="EMBL" id="RDB27885.1"/>
    </source>
</evidence>